<dbReference type="OrthoDB" id="9804753at2"/>
<proteinExistence type="inferred from homology"/>
<dbReference type="eggNOG" id="COG0812">
    <property type="taxonomic scope" value="Bacteria"/>
</dbReference>
<comment type="catalytic activity">
    <reaction evidence="18 19">
        <text>UDP-N-acetyl-alpha-D-muramate + NADP(+) = UDP-N-acetyl-3-O-(1-carboxyvinyl)-alpha-D-glucosamine + NADPH + H(+)</text>
        <dbReference type="Rhea" id="RHEA:12248"/>
        <dbReference type="ChEBI" id="CHEBI:15378"/>
        <dbReference type="ChEBI" id="CHEBI:57783"/>
        <dbReference type="ChEBI" id="CHEBI:58349"/>
        <dbReference type="ChEBI" id="CHEBI:68483"/>
        <dbReference type="ChEBI" id="CHEBI:70757"/>
        <dbReference type="EC" id="1.3.1.98"/>
    </reaction>
</comment>
<evidence type="ECO:0000256" key="12">
    <source>
        <dbReference type="ARBA" id="ARBA00022960"/>
    </source>
</evidence>
<dbReference type="GO" id="GO:0005829">
    <property type="term" value="C:cytosol"/>
    <property type="evidence" value="ECO:0007669"/>
    <property type="project" value="TreeGrafter"/>
</dbReference>
<evidence type="ECO:0000256" key="6">
    <source>
        <dbReference type="ARBA" id="ARBA00015188"/>
    </source>
</evidence>
<dbReference type="GO" id="GO:0008762">
    <property type="term" value="F:UDP-N-acetylmuramate dehydrogenase activity"/>
    <property type="evidence" value="ECO:0007669"/>
    <property type="project" value="UniProtKB-UniRule"/>
</dbReference>
<keyword evidence="12 19" id="KW-0133">Cell shape</keyword>
<evidence type="ECO:0000256" key="9">
    <source>
        <dbReference type="ARBA" id="ARBA00022630"/>
    </source>
</evidence>
<comment type="function">
    <text evidence="2 19">Cell wall formation.</text>
</comment>
<dbReference type="Gene3D" id="3.30.465.10">
    <property type="match status" value="1"/>
</dbReference>
<dbReference type="SUPFAM" id="SSF56194">
    <property type="entry name" value="Uridine diphospho-N-Acetylenolpyruvylglucosamine reductase, MurB, C-terminal domain"/>
    <property type="match status" value="1"/>
</dbReference>
<evidence type="ECO:0000256" key="19">
    <source>
        <dbReference type="HAMAP-Rule" id="MF_00037"/>
    </source>
</evidence>
<keyword evidence="14 19" id="KW-0560">Oxidoreductase</keyword>
<dbReference type="InterPro" id="IPR006094">
    <property type="entry name" value="Oxid_FAD_bind_N"/>
</dbReference>
<keyword evidence="7 19" id="KW-0963">Cytoplasm</keyword>
<organism evidence="21 22">
    <name type="scientific">Solidesulfovibrio carbinoliphilus subsp. oakridgensis</name>
    <dbReference type="NCBI Taxonomy" id="694327"/>
    <lineage>
        <taxon>Bacteria</taxon>
        <taxon>Pseudomonadati</taxon>
        <taxon>Thermodesulfobacteriota</taxon>
        <taxon>Desulfovibrionia</taxon>
        <taxon>Desulfovibrionales</taxon>
        <taxon>Desulfovibrionaceae</taxon>
        <taxon>Solidesulfovibrio</taxon>
    </lineage>
</organism>
<evidence type="ECO:0000256" key="1">
    <source>
        <dbReference type="ARBA" id="ARBA00001974"/>
    </source>
</evidence>
<dbReference type="GO" id="GO:0071949">
    <property type="term" value="F:FAD binding"/>
    <property type="evidence" value="ECO:0007669"/>
    <property type="project" value="InterPro"/>
</dbReference>
<dbReference type="AlphaFoldDB" id="G7Q9C7"/>
<keyword evidence="9 19" id="KW-0285">Flavoprotein</keyword>
<dbReference type="InterPro" id="IPR036635">
    <property type="entry name" value="MurB_C_sf"/>
</dbReference>
<evidence type="ECO:0000256" key="8">
    <source>
        <dbReference type="ARBA" id="ARBA00022618"/>
    </source>
</evidence>
<protein>
    <recommendedName>
        <fullName evidence="6 19">UDP-N-acetylenolpyruvoylglucosamine reductase</fullName>
        <ecNumber evidence="5 19">1.3.1.98</ecNumber>
    </recommendedName>
    <alternativeName>
        <fullName evidence="17 19">UDP-N-acetylmuramate dehydrogenase</fullName>
    </alternativeName>
</protein>
<dbReference type="SUPFAM" id="SSF56176">
    <property type="entry name" value="FAD-binding/transporter-associated domain-like"/>
    <property type="match status" value="1"/>
</dbReference>
<dbReference type="PANTHER" id="PTHR21071:SF4">
    <property type="entry name" value="UDP-N-ACETYLENOLPYRUVOYLGLUCOSAMINE REDUCTASE"/>
    <property type="match status" value="1"/>
</dbReference>
<name>G7Q9C7_9BACT</name>
<evidence type="ECO:0000256" key="17">
    <source>
        <dbReference type="ARBA" id="ARBA00031026"/>
    </source>
</evidence>
<dbReference type="Gene3D" id="3.90.78.10">
    <property type="entry name" value="UDP-N-acetylenolpyruvoylglucosamine reductase, C-terminal domain"/>
    <property type="match status" value="1"/>
</dbReference>
<keyword evidence="11 19" id="KW-0521">NADP</keyword>
<keyword evidence="8 19" id="KW-0132">Cell division</keyword>
<feature type="domain" description="FAD-binding PCMH-type" evidence="20">
    <location>
        <begin position="18"/>
        <end position="184"/>
    </location>
</feature>
<dbReference type="STRING" id="694327.DFW101_2164"/>
<dbReference type="Pfam" id="PF01565">
    <property type="entry name" value="FAD_binding_4"/>
    <property type="match status" value="1"/>
</dbReference>
<feature type="active site" description="Proton donor" evidence="19">
    <location>
        <position position="213"/>
    </location>
</feature>
<evidence type="ECO:0000256" key="4">
    <source>
        <dbReference type="ARBA" id="ARBA00004752"/>
    </source>
</evidence>
<comment type="similarity">
    <text evidence="19">Belongs to the MurB family.</text>
</comment>
<keyword evidence="10 19" id="KW-0274">FAD</keyword>
<dbReference type="GO" id="GO:0008360">
    <property type="term" value="P:regulation of cell shape"/>
    <property type="evidence" value="ECO:0007669"/>
    <property type="project" value="UniProtKB-KW"/>
</dbReference>
<dbReference type="PANTHER" id="PTHR21071">
    <property type="entry name" value="UDP-N-ACETYLENOLPYRUVOYLGLUCOSAMINE REDUCTASE"/>
    <property type="match status" value="1"/>
</dbReference>
<evidence type="ECO:0000256" key="10">
    <source>
        <dbReference type="ARBA" id="ARBA00022827"/>
    </source>
</evidence>
<comment type="subcellular location">
    <subcellularLocation>
        <location evidence="3 19">Cytoplasm</location>
    </subcellularLocation>
</comment>
<evidence type="ECO:0000256" key="11">
    <source>
        <dbReference type="ARBA" id="ARBA00022857"/>
    </source>
</evidence>
<keyword evidence="22" id="KW-1185">Reference proteome</keyword>
<dbReference type="Pfam" id="PF02873">
    <property type="entry name" value="MurB_C"/>
    <property type="match status" value="1"/>
</dbReference>
<dbReference type="GO" id="GO:0071555">
    <property type="term" value="P:cell wall organization"/>
    <property type="evidence" value="ECO:0007669"/>
    <property type="project" value="UniProtKB-KW"/>
</dbReference>
<dbReference type="UniPathway" id="UPA00219"/>
<keyword evidence="16 19" id="KW-0961">Cell wall biogenesis/degradation</keyword>
<dbReference type="Proteomes" id="UP000004662">
    <property type="component" value="Chromosome"/>
</dbReference>
<evidence type="ECO:0000256" key="13">
    <source>
        <dbReference type="ARBA" id="ARBA00022984"/>
    </source>
</evidence>
<gene>
    <name evidence="19" type="primary">murB</name>
    <name evidence="21" type="ORF">DFW101_2164</name>
</gene>
<comment type="cofactor">
    <cofactor evidence="1 19">
        <name>FAD</name>
        <dbReference type="ChEBI" id="CHEBI:57692"/>
    </cofactor>
</comment>
<dbReference type="InterPro" id="IPR036318">
    <property type="entry name" value="FAD-bd_PCMH-like_sf"/>
</dbReference>
<feature type="active site" evidence="19">
    <location>
        <position position="163"/>
    </location>
</feature>
<dbReference type="HOGENOM" id="CLU_035304_1_1_7"/>
<reference evidence="22" key="1">
    <citation type="journal article" date="2015" name="Genome Announc.">
        <title>High-Quality Draft Genome Sequence of Desulfovibrio carbinoliphilus FW-101-2B, an Organic Acid-Oxidizing Sulfate-Reducing Bacterium Isolated from Uranium(VI)-Contaminated Groundwater.</title>
        <authorList>
            <person name="Ramsay B.D."/>
            <person name="Hwang C."/>
            <person name="Woo H.L."/>
            <person name="Carroll S.L."/>
            <person name="Lucas S."/>
            <person name="Han J."/>
            <person name="Lapidus A.L."/>
            <person name="Cheng J.F."/>
            <person name="Goodwin L.A."/>
            <person name="Pitluck S."/>
            <person name="Peters L."/>
            <person name="Chertkov O."/>
            <person name="Held B."/>
            <person name="Detter J.C."/>
            <person name="Han C.S."/>
            <person name="Tapia R."/>
            <person name="Land M.L."/>
            <person name="Hauser L.J."/>
            <person name="Kyrpides N.C."/>
            <person name="Ivanova N.N."/>
            <person name="Mikhailova N."/>
            <person name="Pagani I."/>
            <person name="Woyke T."/>
            <person name="Arkin A.P."/>
            <person name="Dehal P."/>
            <person name="Chivian D."/>
            <person name="Criddle C.S."/>
            <person name="Wu W."/>
            <person name="Chakraborty R."/>
            <person name="Hazen T.C."/>
            <person name="Fields M.W."/>
        </authorList>
    </citation>
    <scope>NUCLEOTIDE SEQUENCE [LARGE SCALE GENOMIC DNA]</scope>
    <source>
        <strain evidence="22">FW-101-2B</strain>
    </source>
</reference>
<dbReference type="RefSeq" id="WP_009181550.1">
    <property type="nucleotide sequence ID" value="NZ_CM001368.1"/>
</dbReference>
<dbReference type="HAMAP" id="MF_00037">
    <property type="entry name" value="MurB"/>
    <property type="match status" value="1"/>
</dbReference>
<dbReference type="GO" id="GO:0051301">
    <property type="term" value="P:cell division"/>
    <property type="evidence" value="ECO:0007669"/>
    <property type="project" value="UniProtKB-KW"/>
</dbReference>
<evidence type="ECO:0000313" key="22">
    <source>
        <dbReference type="Proteomes" id="UP000004662"/>
    </source>
</evidence>
<evidence type="ECO:0000256" key="7">
    <source>
        <dbReference type="ARBA" id="ARBA00022490"/>
    </source>
</evidence>
<evidence type="ECO:0000256" key="2">
    <source>
        <dbReference type="ARBA" id="ARBA00003921"/>
    </source>
</evidence>
<dbReference type="InterPro" id="IPR016166">
    <property type="entry name" value="FAD-bd_PCMH"/>
</dbReference>
<evidence type="ECO:0000313" key="21">
    <source>
        <dbReference type="EMBL" id="EHJ48170.1"/>
    </source>
</evidence>
<dbReference type="GO" id="GO:0009252">
    <property type="term" value="P:peptidoglycan biosynthetic process"/>
    <property type="evidence" value="ECO:0007669"/>
    <property type="project" value="UniProtKB-UniRule"/>
</dbReference>
<evidence type="ECO:0000256" key="16">
    <source>
        <dbReference type="ARBA" id="ARBA00023316"/>
    </source>
</evidence>
<evidence type="ECO:0000256" key="15">
    <source>
        <dbReference type="ARBA" id="ARBA00023306"/>
    </source>
</evidence>
<feature type="active site" evidence="19">
    <location>
        <position position="284"/>
    </location>
</feature>
<evidence type="ECO:0000256" key="18">
    <source>
        <dbReference type="ARBA" id="ARBA00048914"/>
    </source>
</evidence>
<accession>G7Q9C7</accession>
<dbReference type="NCBIfam" id="TIGR00179">
    <property type="entry name" value="murB"/>
    <property type="match status" value="1"/>
</dbReference>
<evidence type="ECO:0000259" key="20">
    <source>
        <dbReference type="PROSITE" id="PS51387"/>
    </source>
</evidence>
<comment type="pathway">
    <text evidence="4 19">Cell wall biogenesis; peptidoglycan biosynthesis.</text>
</comment>
<sequence length="288" mass="30226">MEYGQGAVDLTDCNSYRVAAVAACCLFPRDAAALAEALRPGVGQAVHLLGHGCNVILSRPYYDASHRFVCTRVLEPTIAVEGSRVTAGAGARLRDLCRAAARAGLAGLEHLWDIPGSVGGAACMNAGAYGASFYDGLVAVTAYFPGESALRRLSREACRPAYRTTAFQGASAVIVRVELDLPPDDPAAILAEMGRIGRLRRSKLPYDRPSAGSVFRRPDGAPPVGKIMEEAGMKGFAIGGARVSRRHGGFIVNAGNATGADILAVAAAMREAARRLYGVELVLEQVVI</sequence>
<evidence type="ECO:0000256" key="5">
    <source>
        <dbReference type="ARBA" id="ARBA00012518"/>
    </source>
</evidence>
<dbReference type="InterPro" id="IPR011601">
    <property type="entry name" value="MurB_C"/>
</dbReference>
<keyword evidence="13 19" id="KW-0573">Peptidoglycan synthesis</keyword>
<dbReference type="EC" id="1.3.1.98" evidence="5 19"/>
<dbReference type="EMBL" id="CM001368">
    <property type="protein sequence ID" value="EHJ48170.1"/>
    <property type="molecule type" value="Genomic_DNA"/>
</dbReference>
<evidence type="ECO:0000256" key="14">
    <source>
        <dbReference type="ARBA" id="ARBA00023002"/>
    </source>
</evidence>
<dbReference type="InterPro" id="IPR003170">
    <property type="entry name" value="MurB"/>
</dbReference>
<evidence type="ECO:0000256" key="3">
    <source>
        <dbReference type="ARBA" id="ARBA00004496"/>
    </source>
</evidence>
<dbReference type="PROSITE" id="PS51387">
    <property type="entry name" value="FAD_PCMH"/>
    <property type="match status" value="1"/>
</dbReference>
<dbReference type="InterPro" id="IPR016169">
    <property type="entry name" value="FAD-bd_PCMH_sub2"/>
</dbReference>
<keyword evidence="15 19" id="KW-0131">Cell cycle</keyword>